<proteinExistence type="predicted"/>
<name>A0A8H3ZHV5_9PEZI</name>
<sequence length="116" mass="13709">MCWMEKGGSTVRERGAVGLWLGPLLFRSSHIIHADMRRPTTYENDQRRTARRRPPPSFWCFLFSSILSVHPRERRKQKDFGLRRRRGGDGCGLGIKNRLCFVLEEGKRFERVYPSW</sequence>
<evidence type="ECO:0000313" key="2">
    <source>
        <dbReference type="Proteomes" id="UP000434172"/>
    </source>
</evidence>
<accession>A0A8H3ZHV5</accession>
<comment type="caution">
    <text evidence="1">The sequence shown here is derived from an EMBL/GenBank/DDBJ whole genome shotgun (WGS) entry which is preliminary data.</text>
</comment>
<dbReference type="Proteomes" id="UP000434172">
    <property type="component" value="Unassembled WGS sequence"/>
</dbReference>
<dbReference type="AlphaFoldDB" id="A0A8H3ZHV5"/>
<gene>
    <name evidence="1" type="ORF">GQ607_012910</name>
</gene>
<reference evidence="1 2" key="1">
    <citation type="submission" date="2019-12" db="EMBL/GenBank/DDBJ databases">
        <title>A genome sequence resource for the geographically widespread anthracnose pathogen Colletotrichum asianum.</title>
        <authorList>
            <person name="Meng Y."/>
        </authorList>
    </citation>
    <scope>NUCLEOTIDE SEQUENCE [LARGE SCALE GENOMIC DNA]</scope>
    <source>
        <strain evidence="1 2">ICMP 18580</strain>
    </source>
</reference>
<protein>
    <submittedName>
        <fullName evidence="1">Uncharacterized protein</fullName>
    </submittedName>
</protein>
<evidence type="ECO:0000313" key="1">
    <source>
        <dbReference type="EMBL" id="KAF0319808.1"/>
    </source>
</evidence>
<dbReference type="EMBL" id="WOWK01000090">
    <property type="protein sequence ID" value="KAF0319808.1"/>
    <property type="molecule type" value="Genomic_DNA"/>
</dbReference>
<keyword evidence="2" id="KW-1185">Reference proteome</keyword>
<organism evidence="1 2">
    <name type="scientific">Colletotrichum asianum</name>
    <dbReference type="NCBI Taxonomy" id="702518"/>
    <lineage>
        <taxon>Eukaryota</taxon>
        <taxon>Fungi</taxon>
        <taxon>Dikarya</taxon>
        <taxon>Ascomycota</taxon>
        <taxon>Pezizomycotina</taxon>
        <taxon>Sordariomycetes</taxon>
        <taxon>Hypocreomycetidae</taxon>
        <taxon>Glomerellales</taxon>
        <taxon>Glomerellaceae</taxon>
        <taxon>Colletotrichum</taxon>
        <taxon>Colletotrichum gloeosporioides species complex</taxon>
    </lineage>
</organism>